<dbReference type="GO" id="GO:0051537">
    <property type="term" value="F:2 iron, 2 sulfur cluster binding"/>
    <property type="evidence" value="ECO:0007669"/>
    <property type="project" value="UniProtKB-KW"/>
</dbReference>
<feature type="domain" description="Rieske" evidence="7">
    <location>
        <begin position="9"/>
        <end position="104"/>
    </location>
</feature>
<evidence type="ECO:0000313" key="8">
    <source>
        <dbReference type="EMBL" id="RAR86570.1"/>
    </source>
</evidence>
<dbReference type="PANTHER" id="PTHR21496:SF0">
    <property type="entry name" value="RIESKE DOMAIN-CONTAINING PROTEIN"/>
    <property type="match status" value="1"/>
</dbReference>
<evidence type="ECO:0000313" key="9">
    <source>
        <dbReference type="Proteomes" id="UP000248856"/>
    </source>
</evidence>
<protein>
    <submittedName>
        <fullName evidence="8">Naphthalene 1,2-dioxygenase system ferredoxin subunit</fullName>
    </submittedName>
</protein>
<evidence type="ECO:0000259" key="7">
    <source>
        <dbReference type="PROSITE" id="PS51296"/>
    </source>
</evidence>
<evidence type="ECO:0000256" key="3">
    <source>
        <dbReference type="ARBA" id="ARBA00023004"/>
    </source>
</evidence>
<keyword evidence="9" id="KW-1185">Reference proteome</keyword>
<gene>
    <name evidence="8" type="ORF">AX018_1001157</name>
</gene>
<dbReference type="AlphaFoldDB" id="A0A328ZK87"/>
<dbReference type="GO" id="GO:0051213">
    <property type="term" value="F:dioxygenase activity"/>
    <property type="evidence" value="ECO:0007669"/>
    <property type="project" value="UniProtKB-KW"/>
</dbReference>
<dbReference type="InterPro" id="IPR017941">
    <property type="entry name" value="Rieske_2Fe-2S"/>
</dbReference>
<dbReference type="Gene3D" id="2.102.10.10">
    <property type="entry name" value="Rieske [2Fe-2S] iron-sulphur domain"/>
    <property type="match status" value="1"/>
</dbReference>
<evidence type="ECO:0000256" key="5">
    <source>
        <dbReference type="ARBA" id="ARBA00034078"/>
    </source>
</evidence>
<comment type="cofactor">
    <cofactor evidence="5">
        <name>[2Fe-2S] cluster</name>
        <dbReference type="ChEBI" id="CHEBI:190135"/>
    </cofactor>
</comment>
<dbReference type="Proteomes" id="UP000248856">
    <property type="component" value="Unassembled WGS sequence"/>
</dbReference>
<reference evidence="8 9" key="1">
    <citation type="submission" date="2018-06" db="EMBL/GenBank/DDBJ databases">
        <title>Genomic Encyclopedia of Archaeal and Bacterial Type Strains, Phase II (KMG-II): from individual species to whole genera.</title>
        <authorList>
            <person name="Goeker M."/>
        </authorList>
    </citation>
    <scope>NUCLEOTIDE SEQUENCE [LARGE SCALE GENOMIC DNA]</scope>
    <source>
        <strain evidence="8 9">CFPB 3232</strain>
    </source>
</reference>
<dbReference type="CDD" id="cd03528">
    <property type="entry name" value="Rieske_RO_ferredoxin"/>
    <property type="match status" value="1"/>
</dbReference>
<evidence type="ECO:0000256" key="4">
    <source>
        <dbReference type="ARBA" id="ARBA00023014"/>
    </source>
</evidence>
<dbReference type="OrthoDB" id="9800167at2"/>
<keyword evidence="2" id="KW-0479">Metal-binding</keyword>
<comment type="caution">
    <text evidence="8">The sequence shown here is derived from an EMBL/GenBank/DDBJ whole genome shotgun (WGS) entry which is preliminary data.</text>
</comment>
<keyword evidence="8" id="KW-0223">Dioxygenase</keyword>
<keyword evidence="4" id="KW-0411">Iron-sulfur</keyword>
<keyword evidence="1" id="KW-0001">2Fe-2S</keyword>
<keyword evidence="8" id="KW-0560">Oxidoreductase</keyword>
<dbReference type="GO" id="GO:0046872">
    <property type="term" value="F:metal ion binding"/>
    <property type="evidence" value="ECO:0007669"/>
    <property type="project" value="UniProtKB-KW"/>
</dbReference>
<dbReference type="PROSITE" id="PS51296">
    <property type="entry name" value="RIESKE"/>
    <property type="match status" value="1"/>
</dbReference>
<evidence type="ECO:0000256" key="6">
    <source>
        <dbReference type="ARBA" id="ARBA00038001"/>
    </source>
</evidence>
<dbReference type="Pfam" id="PF00355">
    <property type="entry name" value="Rieske"/>
    <property type="match status" value="1"/>
</dbReference>
<comment type="similarity">
    <text evidence="6">Belongs to the bacterial ring-hydroxylating dioxygenase ferredoxin component family.</text>
</comment>
<dbReference type="RefSeq" id="WP_111875351.1">
    <property type="nucleotide sequence ID" value="NZ_CBCSGC010000055.1"/>
</dbReference>
<keyword evidence="3" id="KW-0408">Iron</keyword>
<dbReference type="PANTHER" id="PTHR21496">
    <property type="entry name" value="FERREDOXIN-RELATED"/>
    <property type="match status" value="1"/>
</dbReference>
<accession>A0A328ZK87</accession>
<name>A0A328ZK87_9BURK</name>
<organism evidence="8 9">
    <name type="scientific">Paracidovorax anthurii</name>
    <dbReference type="NCBI Taxonomy" id="78229"/>
    <lineage>
        <taxon>Bacteria</taxon>
        <taxon>Pseudomonadati</taxon>
        <taxon>Pseudomonadota</taxon>
        <taxon>Betaproteobacteria</taxon>
        <taxon>Burkholderiales</taxon>
        <taxon>Comamonadaceae</taxon>
        <taxon>Paracidovorax</taxon>
    </lineage>
</organism>
<dbReference type="SUPFAM" id="SSF50022">
    <property type="entry name" value="ISP domain"/>
    <property type="match status" value="1"/>
</dbReference>
<dbReference type="EMBL" id="QLTA01000001">
    <property type="protein sequence ID" value="RAR86570.1"/>
    <property type="molecule type" value="Genomic_DNA"/>
</dbReference>
<proteinExistence type="inferred from homology"/>
<dbReference type="InterPro" id="IPR036922">
    <property type="entry name" value="Rieske_2Fe-2S_sf"/>
</dbReference>
<evidence type="ECO:0000256" key="2">
    <source>
        <dbReference type="ARBA" id="ARBA00022723"/>
    </source>
</evidence>
<sequence>MQDTDTGWTEAIARGDLPEDDVVGVDVDGRDVALYTVGGEVFATDNLCTHGSARLCDGFLEGHEIECPLHQGRFDVRDGSALCAPLTQGVRTYPVRVEQGRVYLKLA</sequence>
<evidence type="ECO:0000256" key="1">
    <source>
        <dbReference type="ARBA" id="ARBA00022714"/>
    </source>
</evidence>